<organism evidence="13">
    <name type="scientific">Octopus bimaculoides</name>
    <name type="common">California two-spotted octopus</name>
    <dbReference type="NCBI Taxonomy" id="37653"/>
    <lineage>
        <taxon>Eukaryota</taxon>
        <taxon>Metazoa</taxon>
        <taxon>Spiralia</taxon>
        <taxon>Lophotrochozoa</taxon>
        <taxon>Mollusca</taxon>
        <taxon>Cephalopoda</taxon>
        <taxon>Coleoidea</taxon>
        <taxon>Octopodiformes</taxon>
        <taxon>Octopoda</taxon>
        <taxon>Incirrata</taxon>
        <taxon>Octopodidae</taxon>
        <taxon>Octopus</taxon>
    </lineage>
</organism>
<dbReference type="PANTHER" id="PTHR23333:SF4">
    <property type="entry name" value="UBX DOMAIN-CONTAINING PROTEIN 11"/>
    <property type="match status" value="1"/>
</dbReference>
<evidence type="ECO:0000256" key="8">
    <source>
        <dbReference type="ARBA" id="ARBA00075811"/>
    </source>
</evidence>
<dbReference type="OrthoDB" id="25887at2759"/>
<comment type="subcellular location">
    <subcellularLocation>
        <location evidence="1">Cytoplasm</location>
        <location evidence="1">Cytoskeleton</location>
    </subcellularLocation>
</comment>
<dbReference type="SMART" id="SM00553">
    <property type="entry name" value="SEP"/>
    <property type="match status" value="1"/>
</dbReference>
<feature type="coiled-coil region" evidence="10">
    <location>
        <begin position="87"/>
        <end position="150"/>
    </location>
</feature>
<keyword evidence="3 10" id="KW-0175">Coiled coil</keyword>
<dbReference type="KEGG" id="obi:106868788"/>
<dbReference type="AlphaFoldDB" id="A0A0L8HST6"/>
<evidence type="ECO:0000256" key="9">
    <source>
        <dbReference type="ARBA" id="ARBA00081109"/>
    </source>
</evidence>
<dbReference type="InterPro" id="IPR036241">
    <property type="entry name" value="NSFL1C_SEP_dom_sf"/>
</dbReference>
<proteinExistence type="predicted"/>
<dbReference type="STRING" id="37653.A0A0L8HST6"/>
<dbReference type="OMA" id="DFELMSA"/>
<evidence type="ECO:0000256" key="6">
    <source>
        <dbReference type="ARBA" id="ARBA00062345"/>
    </source>
</evidence>
<keyword evidence="4" id="KW-0206">Cytoskeleton</keyword>
<protein>
    <recommendedName>
        <fullName evidence="7">UBX domain-containing protein 11</fullName>
    </recommendedName>
    <alternativeName>
        <fullName evidence="9">Socius</fullName>
    </alternativeName>
    <alternativeName>
        <fullName evidence="8">UBX domain-containing protein 5</fullName>
    </alternativeName>
</protein>
<sequence length="491" mass="55559">MSSPLSSLKRYSKLPLPGHMRKVNLPIVPDEEKETNNLIDEVTANMLKSLLDKESRRSLPNVTMPSTSTGRSFCSDKELLSLMASRLSTAEARLKLQKEELVSKEKRILYLERKVHQLEKQCSESQDVVVADLTQQCDSLQNQIREMEDFLYDYGLIWVGESRGKRKKSTRRKSSITYDPCLWSSEESIPEKSVKVDYDVVIQNIKELNLLAGEGVANVEPTKDGARLKYTESAALTLYKNGIFLLNGPFRPLSDPATRRCLYDIMEGYFPSELQSTYPEGIPLKVIDNRNVEYTIQPLSAFPGIGQHLNGMRHDTSCLHTHRNPESTPCIQHMTQPHEPRLSADQFLKKLPSCVIKDGKKIEVKKSIESLLKSPPKPRQLTIIETLVEKEKCTMSQSPHQTSTEADVANIRVKSETGDCTYLIKMKYLDTIGDLRIYLDTHRPAFSPPYKILSTFPRKVLDDPDATIEECGLVPTATLVLELDSAVNPIY</sequence>
<reference evidence="13" key="1">
    <citation type="submission" date="2015-07" db="EMBL/GenBank/DDBJ databases">
        <title>MeaNS - Measles Nucleotide Surveillance Program.</title>
        <authorList>
            <person name="Tran T."/>
            <person name="Druce J."/>
        </authorList>
    </citation>
    <scope>NUCLEOTIDE SEQUENCE</scope>
    <source>
        <strain evidence="13">UCB-OBI-ISO-001</strain>
        <tissue evidence="13">Gonad</tissue>
    </source>
</reference>
<dbReference type="EMBL" id="KQ417370">
    <property type="protein sequence ID" value="KOF92262.1"/>
    <property type="molecule type" value="Genomic_DNA"/>
</dbReference>
<dbReference type="PANTHER" id="PTHR23333">
    <property type="entry name" value="UBX DOMAIN CONTAINING PROTEIN"/>
    <property type="match status" value="1"/>
</dbReference>
<dbReference type="GO" id="GO:0043130">
    <property type="term" value="F:ubiquitin binding"/>
    <property type="evidence" value="ECO:0007669"/>
    <property type="project" value="TreeGrafter"/>
</dbReference>
<feature type="domain" description="UBX" evidence="11">
    <location>
        <begin position="404"/>
        <end position="481"/>
    </location>
</feature>
<comment type="function">
    <text evidence="5">May be involved in the reorganization of actin cytoskeleton mediated by RND1, RND2 and RND3. Promotes RHOA activation mediated by GNA12 and GNA13.</text>
</comment>
<dbReference type="Gene3D" id="3.30.420.210">
    <property type="entry name" value="SEP domain"/>
    <property type="match status" value="1"/>
</dbReference>
<evidence type="ECO:0000256" key="7">
    <source>
        <dbReference type="ARBA" id="ARBA00073759"/>
    </source>
</evidence>
<evidence type="ECO:0000259" key="12">
    <source>
        <dbReference type="PROSITE" id="PS51399"/>
    </source>
</evidence>
<dbReference type="PROSITE" id="PS50033">
    <property type="entry name" value="UBX"/>
    <property type="match status" value="1"/>
</dbReference>
<dbReference type="SUPFAM" id="SSF102848">
    <property type="entry name" value="NSFL1 (p97 ATPase) cofactor p47, SEP domain"/>
    <property type="match status" value="1"/>
</dbReference>
<feature type="domain" description="SEP" evidence="12">
    <location>
        <begin position="231"/>
        <end position="295"/>
    </location>
</feature>
<evidence type="ECO:0000256" key="5">
    <source>
        <dbReference type="ARBA" id="ARBA00059434"/>
    </source>
</evidence>
<dbReference type="Pfam" id="PF00789">
    <property type="entry name" value="UBX"/>
    <property type="match status" value="1"/>
</dbReference>
<dbReference type="FunFam" id="3.30.420.210:FF:000003">
    <property type="entry name" value="UBX domain protein 11"/>
    <property type="match status" value="1"/>
</dbReference>
<evidence type="ECO:0000313" key="13">
    <source>
        <dbReference type="EMBL" id="KOF92262.1"/>
    </source>
</evidence>
<evidence type="ECO:0000256" key="10">
    <source>
        <dbReference type="SAM" id="Coils"/>
    </source>
</evidence>
<dbReference type="PROSITE" id="PS51399">
    <property type="entry name" value="SEP"/>
    <property type="match status" value="1"/>
</dbReference>
<dbReference type="InterPro" id="IPR012989">
    <property type="entry name" value="SEP_domain"/>
</dbReference>
<dbReference type="InterPro" id="IPR001012">
    <property type="entry name" value="UBX_dom"/>
</dbReference>
<dbReference type="SUPFAM" id="SSF54236">
    <property type="entry name" value="Ubiquitin-like"/>
    <property type="match status" value="1"/>
</dbReference>
<evidence type="ECO:0000256" key="1">
    <source>
        <dbReference type="ARBA" id="ARBA00004245"/>
    </source>
</evidence>
<evidence type="ECO:0000256" key="4">
    <source>
        <dbReference type="ARBA" id="ARBA00023212"/>
    </source>
</evidence>
<comment type="subunit">
    <text evidence="6">Interacts with GNA12, GNA13, RND1, RND2 and RND3.</text>
</comment>
<gene>
    <name evidence="13" type="ORF">OCBIM_22007016mg</name>
</gene>
<dbReference type="GO" id="GO:0005856">
    <property type="term" value="C:cytoskeleton"/>
    <property type="evidence" value="ECO:0007669"/>
    <property type="project" value="UniProtKB-SubCell"/>
</dbReference>
<evidence type="ECO:0000259" key="11">
    <source>
        <dbReference type="PROSITE" id="PS50033"/>
    </source>
</evidence>
<dbReference type="Gene3D" id="3.10.20.90">
    <property type="entry name" value="Phosphatidylinositol 3-kinase Catalytic Subunit, Chain A, domain 1"/>
    <property type="match status" value="1"/>
</dbReference>
<evidence type="ECO:0000256" key="2">
    <source>
        <dbReference type="ARBA" id="ARBA00022490"/>
    </source>
</evidence>
<keyword evidence="2" id="KW-0963">Cytoplasm</keyword>
<accession>A0A0L8HST6</accession>
<dbReference type="Pfam" id="PF08059">
    <property type="entry name" value="SEP"/>
    <property type="match status" value="1"/>
</dbReference>
<dbReference type="CDD" id="cd17077">
    <property type="entry name" value="UBX_UBXN11"/>
    <property type="match status" value="1"/>
</dbReference>
<dbReference type="GO" id="GO:0043161">
    <property type="term" value="P:proteasome-mediated ubiquitin-dependent protein catabolic process"/>
    <property type="evidence" value="ECO:0007669"/>
    <property type="project" value="TreeGrafter"/>
</dbReference>
<name>A0A0L8HST6_OCTBM</name>
<dbReference type="InterPro" id="IPR029071">
    <property type="entry name" value="Ubiquitin-like_domsf"/>
</dbReference>
<evidence type="ECO:0000256" key="3">
    <source>
        <dbReference type="ARBA" id="ARBA00023054"/>
    </source>
</evidence>